<dbReference type="EMBL" id="JHEG02000037">
    <property type="protein sequence ID" value="KIE12077.1"/>
    <property type="molecule type" value="Genomic_DNA"/>
</dbReference>
<dbReference type="SMART" id="SM00382">
    <property type="entry name" value="AAA"/>
    <property type="match status" value="1"/>
</dbReference>
<gene>
    <name evidence="6" type="ORF">DA73_0210770</name>
    <name evidence="5" type="ORF">DA73_0400038075</name>
</gene>
<keyword evidence="3" id="KW-0067">ATP-binding</keyword>
<feature type="domain" description="AAA+ ATPase" evidence="4">
    <location>
        <begin position="80"/>
        <end position="219"/>
    </location>
</feature>
<protein>
    <submittedName>
        <fullName evidence="5">AAA family ATPase</fullName>
    </submittedName>
    <submittedName>
        <fullName evidence="6">ATPase AAA</fullName>
    </submittedName>
</protein>
<name>A0A0C1NBD1_9CYAN</name>
<organism evidence="6">
    <name type="scientific">Tolypothrix bouteillei VB521301</name>
    <dbReference type="NCBI Taxonomy" id="1479485"/>
    <lineage>
        <taxon>Bacteria</taxon>
        <taxon>Bacillati</taxon>
        <taxon>Cyanobacteriota</taxon>
        <taxon>Cyanophyceae</taxon>
        <taxon>Nostocales</taxon>
        <taxon>Tolypothrichaceae</taxon>
        <taxon>Tolypothrix</taxon>
    </lineage>
</organism>
<dbReference type="PANTHER" id="PTHR43392:SF2">
    <property type="entry name" value="AAA-TYPE ATPASE FAMILY PROTEIN _ ANKYRIN REPEAT FAMILY PROTEIN"/>
    <property type="match status" value="1"/>
</dbReference>
<evidence type="ECO:0000256" key="1">
    <source>
        <dbReference type="ARBA" id="ARBA00010378"/>
    </source>
</evidence>
<evidence type="ECO:0000256" key="2">
    <source>
        <dbReference type="ARBA" id="ARBA00022741"/>
    </source>
</evidence>
<accession>A0A0C1NBD1</accession>
<proteinExistence type="inferred from homology"/>
<dbReference type="InterPro" id="IPR003593">
    <property type="entry name" value="AAA+_ATPase"/>
</dbReference>
<reference evidence="6" key="1">
    <citation type="journal article" date="2015" name="Genome Announc.">
        <title>Draft Genome Sequence of Tolypothrix boutellei Strain VB521301.</title>
        <authorList>
            <person name="Chandrababunaidu M.M."/>
            <person name="Singh D."/>
            <person name="Sen D."/>
            <person name="Bhan S."/>
            <person name="Das S."/>
            <person name="Gupta A."/>
            <person name="Adhikary S.P."/>
            <person name="Tripathy S."/>
        </authorList>
    </citation>
    <scope>NUCLEOTIDE SEQUENCE</scope>
    <source>
        <strain evidence="6">VB521301</strain>
    </source>
</reference>
<dbReference type="InterPro" id="IPR003959">
    <property type="entry name" value="ATPase_AAA_core"/>
</dbReference>
<evidence type="ECO:0000256" key="3">
    <source>
        <dbReference type="ARBA" id="ARBA00022840"/>
    </source>
</evidence>
<dbReference type="STRING" id="1479485.DA73_0210770"/>
<dbReference type="Proteomes" id="UP000029738">
    <property type="component" value="Unassembled WGS sequence"/>
</dbReference>
<dbReference type="Gene3D" id="1.10.8.60">
    <property type="match status" value="1"/>
</dbReference>
<dbReference type="EMBL" id="JHEG04000001">
    <property type="protein sequence ID" value="KAF3890614.1"/>
    <property type="molecule type" value="Genomic_DNA"/>
</dbReference>
<dbReference type="SUPFAM" id="SSF52540">
    <property type="entry name" value="P-loop containing nucleoside triphosphate hydrolases"/>
    <property type="match status" value="1"/>
</dbReference>
<evidence type="ECO:0000259" key="4">
    <source>
        <dbReference type="SMART" id="SM00382"/>
    </source>
</evidence>
<dbReference type="GO" id="GO:0005524">
    <property type="term" value="F:ATP binding"/>
    <property type="evidence" value="ECO:0007669"/>
    <property type="project" value="UniProtKB-KW"/>
</dbReference>
<dbReference type="OrthoDB" id="9806903at2"/>
<keyword evidence="2" id="KW-0547">Nucleotide-binding</keyword>
<dbReference type="InterPro" id="IPR050773">
    <property type="entry name" value="CbxX/CfxQ_RuBisCO_ESX"/>
</dbReference>
<reference evidence="5" key="2">
    <citation type="submission" date="2019-11" db="EMBL/GenBank/DDBJ databases">
        <title>Improved Assembly of Tolypothrix boutellei genome.</title>
        <authorList>
            <person name="Sarangi A.N."/>
            <person name="Mukherjee M."/>
            <person name="Ghosh S."/>
            <person name="Singh D."/>
            <person name="Das A."/>
            <person name="Kant S."/>
            <person name="Prusty A."/>
            <person name="Tripathy S."/>
        </authorList>
    </citation>
    <scope>NUCLEOTIDE SEQUENCE</scope>
    <source>
        <strain evidence="5">VB521301</strain>
    </source>
</reference>
<dbReference type="InterPro" id="IPR041627">
    <property type="entry name" value="AAA_lid_6"/>
</dbReference>
<evidence type="ECO:0000313" key="6">
    <source>
        <dbReference type="EMBL" id="KIE12077.1"/>
    </source>
</evidence>
<evidence type="ECO:0000313" key="5">
    <source>
        <dbReference type="EMBL" id="KAF3890614.1"/>
    </source>
</evidence>
<evidence type="ECO:0000313" key="7">
    <source>
        <dbReference type="Proteomes" id="UP000029738"/>
    </source>
</evidence>
<dbReference type="Gene3D" id="3.40.50.300">
    <property type="entry name" value="P-loop containing nucleotide triphosphate hydrolases"/>
    <property type="match status" value="1"/>
</dbReference>
<dbReference type="Pfam" id="PF17866">
    <property type="entry name" value="AAA_lid_6"/>
    <property type="match status" value="1"/>
</dbReference>
<dbReference type="AlphaFoldDB" id="A0A0C1NBD1"/>
<dbReference type="InterPro" id="IPR000641">
    <property type="entry name" value="CbxX/CfxQ"/>
</dbReference>
<dbReference type="GO" id="GO:0016887">
    <property type="term" value="F:ATP hydrolysis activity"/>
    <property type="evidence" value="ECO:0007669"/>
    <property type="project" value="InterPro"/>
</dbReference>
<keyword evidence="7" id="KW-1185">Reference proteome</keyword>
<dbReference type="InterPro" id="IPR027417">
    <property type="entry name" value="P-loop_NTPase"/>
</dbReference>
<dbReference type="CDD" id="cd00009">
    <property type="entry name" value="AAA"/>
    <property type="match status" value="1"/>
</dbReference>
<comment type="similarity">
    <text evidence="1">Belongs to the CbxX/CfxQ family.</text>
</comment>
<dbReference type="FunFam" id="3.40.50.300:FF:000216">
    <property type="entry name" value="Type VII secretion ATPase EccA"/>
    <property type="match status" value="1"/>
</dbReference>
<sequence length="307" mass="34935">MSFWKDEIEAELQQMKAELKRSGNKSFIQQSDESTNLETVLEQLNNLVGMQNVKDEVHTLINFLNIQKLRQEQGLASISVTLHSVFCGPPGTGKTTVARLMGQIYKYLGILSSGHVIETDRAGLVAGYVGQTAIKTDTIISEALDGVLFIDEAYALKPEDAKNDFGQEAIDTLLKRMEDYRDRLVVIVAGYSEEMSRFIDANPGLKSRFNKYFYFDDCSPTELLTIFEKICEQNHFKLTEKSKTVLLDRLTDLYVNRDKKFGNGRLVRNIFEKTIERQANRLVKSSRVSKEMMMTIVPEDISFSPCR</sequence>
<dbReference type="PANTHER" id="PTHR43392">
    <property type="entry name" value="AAA-TYPE ATPASE FAMILY PROTEIN / ANKYRIN REPEAT FAMILY PROTEIN"/>
    <property type="match status" value="1"/>
</dbReference>
<dbReference type="Pfam" id="PF00004">
    <property type="entry name" value="AAA"/>
    <property type="match status" value="1"/>
</dbReference>
<dbReference type="RefSeq" id="WP_038083454.1">
    <property type="nucleotide sequence ID" value="NZ_JHEG04000001.1"/>
</dbReference>
<dbReference type="PRINTS" id="PR00819">
    <property type="entry name" value="CBXCFQXSUPER"/>
</dbReference>
<comment type="caution">
    <text evidence="6">The sequence shown here is derived from an EMBL/GenBank/DDBJ whole genome shotgun (WGS) entry which is preliminary data.</text>
</comment>